<dbReference type="Gramene" id="KMS64684">
    <property type="protein sequence ID" value="KMS64684"/>
    <property type="gene ID" value="BVRB_017750"/>
</dbReference>
<organism evidence="2 3">
    <name type="scientific">Beta vulgaris subsp. vulgaris</name>
    <name type="common">Beet</name>
    <dbReference type="NCBI Taxonomy" id="3555"/>
    <lineage>
        <taxon>Eukaryota</taxon>
        <taxon>Viridiplantae</taxon>
        <taxon>Streptophyta</taxon>
        <taxon>Embryophyta</taxon>
        <taxon>Tracheophyta</taxon>
        <taxon>Spermatophyta</taxon>
        <taxon>Magnoliopsida</taxon>
        <taxon>eudicotyledons</taxon>
        <taxon>Gunneridae</taxon>
        <taxon>Pentapetalae</taxon>
        <taxon>Caryophyllales</taxon>
        <taxon>Chenopodiaceae</taxon>
        <taxon>Betoideae</taxon>
        <taxon>Beta</taxon>
    </lineage>
</organism>
<evidence type="ECO:0000256" key="1">
    <source>
        <dbReference type="SAM" id="MobiDB-lite"/>
    </source>
</evidence>
<evidence type="ECO:0000313" key="2">
    <source>
        <dbReference type="EMBL" id="KMS64684.1"/>
    </source>
</evidence>
<feature type="non-terminal residue" evidence="2">
    <location>
        <position position="1"/>
    </location>
</feature>
<dbReference type="EMBL" id="KQ125570">
    <property type="protein sequence ID" value="KMS64684.1"/>
    <property type="molecule type" value="Genomic_DNA"/>
</dbReference>
<sequence>GPPSNPNQISSFLNYHHSPAYHLPQTLTLTLKPAPPPTTAQHRRKHQRLAVCFTQVHENISGWPKIVTSHHLHEVRQAGLEEVSSSPIEGSSNPSSKEQEPTLGTQTLRIQSS</sequence>
<reference evidence="2 3" key="1">
    <citation type="journal article" date="2014" name="Nature">
        <title>The genome of the recently domesticated crop plant sugar beet (Beta vulgaris).</title>
        <authorList>
            <person name="Dohm J.C."/>
            <person name="Minoche A.E."/>
            <person name="Holtgrawe D."/>
            <person name="Capella-Gutierrez S."/>
            <person name="Zakrzewski F."/>
            <person name="Tafer H."/>
            <person name="Rupp O."/>
            <person name="Sorensen T.R."/>
            <person name="Stracke R."/>
            <person name="Reinhardt R."/>
            <person name="Goesmann A."/>
            <person name="Kraft T."/>
            <person name="Schulz B."/>
            <person name="Stadler P.F."/>
            <person name="Schmidt T."/>
            <person name="Gabaldon T."/>
            <person name="Lehrach H."/>
            <person name="Weisshaar B."/>
            <person name="Himmelbauer H."/>
        </authorList>
    </citation>
    <scope>NUCLEOTIDE SEQUENCE [LARGE SCALE GENOMIC DNA]</scope>
    <source>
        <tissue evidence="2">Taproot</tissue>
    </source>
</reference>
<feature type="region of interest" description="Disordered" evidence="1">
    <location>
        <begin position="77"/>
        <end position="113"/>
    </location>
</feature>
<dbReference type="Proteomes" id="UP000035740">
    <property type="component" value="Unassembled WGS sequence"/>
</dbReference>
<accession>A0A0J7YLZ9</accession>
<name>A0A0J7YLZ9_BETVV</name>
<evidence type="ECO:0000313" key="3">
    <source>
        <dbReference type="Proteomes" id="UP000035740"/>
    </source>
</evidence>
<feature type="compositionally biased region" description="Low complexity" evidence="1">
    <location>
        <begin position="81"/>
        <end position="96"/>
    </location>
</feature>
<gene>
    <name evidence="2" type="ORF">BVRB_017750</name>
</gene>
<feature type="compositionally biased region" description="Polar residues" evidence="1">
    <location>
        <begin position="102"/>
        <end position="113"/>
    </location>
</feature>
<dbReference type="AlphaFoldDB" id="A0A0J7YLZ9"/>
<keyword evidence="3" id="KW-1185">Reference proteome</keyword>
<proteinExistence type="predicted"/>
<protein>
    <submittedName>
        <fullName evidence="2">Uncharacterized protein</fullName>
    </submittedName>
</protein>